<dbReference type="InterPro" id="IPR023395">
    <property type="entry name" value="MCP_dom_sf"/>
</dbReference>
<keyword evidence="4 8" id="KW-0812">Transmembrane</keyword>
<dbReference type="EMBL" id="CAJZBQ010000013">
    <property type="protein sequence ID" value="CAG9314887.1"/>
    <property type="molecule type" value="Genomic_DNA"/>
</dbReference>
<dbReference type="PANTHER" id="PTHR45618">
    <property type="entry name" value="MITOCHONDRIAL DICARBOXYLATE CARRIER-RELATED"/>
    <property type="match status" value="1"/>
</dbReference>
<keyword evidence="5" id="KW-0677">Repeat</keyword>
<reference evidence="11" key="1">
    <citation type="submission" date="2021-09" db="EMBL/GenBank/DDBJ databases">
        <authorList>
            <consortium name="AG Swart"/>
            <person name="Singh M."/>
            <person name="Singh A."/>
            <person name="Seah K."/>
            <person name="Emmerich C."/>
        </authorList>
    </citation>
    <scope>NUCLEOTIDE SEQUENCE</scope>
    <source>
        <strain evidence="11">ATCC30299</strain>
    </source>
</reference>
<evidence type="ECO:0000313" key="12">
    <source>
        <dbReference type="Proteomes" id="UP001162131"/>
    </source>
</evidence>
<dbReference type="SUPFAM" id="SSF103506">
    <property type="entry name" value="Mitochondrial carrier"/>
    <property type="match status" value="1"/>
</dbReference>
<keyword evidence="7 8" id="KW-0472">Membrane</keyword>
<evidence type="ECO:0000256" key="10">
    <source>
        <dbReference type="SAM" id="Phobius"/>
    </source>
</evidence>
<name>A0AAU9INV4_9CILI</name>
<feature type="transmembrane region" description="Helical" evidence="10">
    <location>
        <begin position="252"/>
        <end position="276"/>
    </location>
</feature>
<comment type="subcellular location">
    <subcellularLocation>
        <location evidence="1">Membrane</location>
        <topology evidence="1">Multi-pass membrane protein</topology>
    </subcellularLocation>
</comment>
<comment type="similarity">
    <text evidence="2 9">Belongs to the mitochondrial carrier (TC 2.A.29) family.</text>
</comment>
<accession>A0AAU9INV4</accession>
<evidence type="ECO:0000256" key="2">
    <source>
        <dbReference type="ARBA" id="ARBA00006375"/>
    </source>
</evidence>
<keyword evidence="12" id="KW-1185">Reference proteome</keyword>
<evidence type="ECO:0000256" key="4">
    <source>
        <dbReference type="ARBA" id="ARBA00022692"/>
    </source>
</evidence>
<evidence type="ECO:0000256" key="6">
    <source>
        <dbReference type="ARBA" id="ARBA00022989"/>
    </source>
</evidence>
<evidence type="ECO:0000256" key="9">
    <source>
        <dbReference type="RuleBase" id="RU000488"/>
    </source>
</evidence>
<dbReference type="GO" id="GO:0016020">
    <property type="term" value="C:membrane"/>
    <property type="evidence" value="ECO:0007669"/>
    <property type="project" value="UniProtKB-SubCell"/>
</dbReference>
<dbReference type="InterPro" id="IPR050391">
    <property type="entry name" value="Mito_Metabolite_Transporter"/>
</dbReference>
<evidence type="ECO:0008006" key="13">
    <source>
        <dbReference type="Google" id="ProtNLM"/>
    </source>
</evidence>
<keyword evidence="3 9" id="KW-0813">Transport</keyword>
<dbReference type="Gene3D" id="1.50.40.10">
    <property type="entry name" value="Mitochondrial carrier domain"/>
    <property type="match status" value="2"/>
</dbReference>
<keyword evidence="6 10" id="KW-1133">Transmembrane helix</keyword>
<proteinExistence type="inferred from homology"/>
<evidence type="ECO:0000313" key="11">
    <source>
        <dbReference type="EMBL" id="CAG9314887.1"/>
    </source>
</evidence>
<organism evidence="11 12">
    <name type="scientific">Blepharisma stoltei</name>
    <dbReference type="NCBI Taxonomy" id="1481888"/>
    <lineage>
        <taxon>Eukaryota</taxon>
        <taxon>Sar</taxon>
        <taxon>Alveolata</taxon>
        <taxon>Ciliophora</taxon>
        <taxon>Postciliodesmatophora</taxon>
        <taxon>Heterotrichea</taxon>
        <taxon>Heterotrichida</taxon>
        <taxon>Blepharismidae</taxon>
        <taxon>Blepharisma</taxon>
    </lineage>
</organism>
<protein>
    <recommendedName>
        <fullName evidence="13">Mitochondrial carrier protein</fullName>
    </recommendedName>
</protein>
<dbReference type="InterPro" id="IPR018108">
    <property type="entry name" value="MCP_transmembrane"/>
</dbReference>
<dbReference type="AlphaFoldDB" id="A0AAU9INV4"/>
<feature type="repeat" description="Solcar" evidence="8">
    <location>
        <begin position="4"/>
        <end position="92"/>
    </location>
</feature>
<evidence type="ECO:0000256" key="8">
    <source>
        <dbReference type="PROSITE-ProRule" id="PRU00282"/>
    </source>
</evidence>
<evidence type="ECO:0000256" key="7">
    <source>
        <dbReference type="ARBA" id="ARBA00023136"/>
    </source>
</evidence>
<evidence type="ECO:0000256" key="3">
    <source>
        <dbReference type="ARBA" id="ARBA00022448"/>
    </source>
</evidence>
<dbReference type="Pfam" id="PF00153">
    <property type="entry name" value="Mito_carr"/>
    <property type="match status" value="3"/>
</dbReference>
<sequence>MSDSRQSPGAALGAIASTLPLLISQPFDFMKVQQQVLAINQKVEIIRGSPLAHTAISQKGWSALYTGFGPALLRTFTFGIGRTYIYYHFVSKAESQDRYHSVSTMRRTACSMTAAFVLTYLLNPLDVILTRMQASPVLKPELAYHYQGLASVPTLLGKDMLKGAFANSLQKSMIAFGMLGTYDQAKSFWANNWGDVTGVKPLAAIFASITGGIFALPFDNIKTKLQVQKEGKEIYRNFLDCFFKTLHRESVWGFYVGYWSFVGRLFVNSLLPIYLLEFLRSRTSS</sequence>
<comment type="caution">
    <text evidence="11">The sequence shown here is derived from an EMBL/GenBank/DDBJ whole genome shotgun (WGS) entry which is preliminary data.</text>
</comment>
<evidence type="ECO:0000256" key="5">
    <source>
        <dbReference type="ARBA" id="ARBA00022737"/>
    </source>
</evidence>
<gene>
    <name evidence="11" type="ORF">BSTOLATCC_MIC12670</name>
</gene>
<dbReference type="PROSITE" id="PS50920">
    <property type="entry name" value="SOLCAR"/>
    <property type="match status" value="2"/>
</dbReference>
<evidence type="ECO:0000256" key="1">
    <source>
        <dbReference type="ARBA" id="ARBA00004141"/>
    </source>
</evidence>
<dbReference type="Proteomes" id="UP001162131">
    <property type="component" value="Unassembled WGS sequence"/>
</dbReference>
<feature type="repeat" description="Solcar" evidence="8">
    <location>
        <begin position="195"/>
        <end position="282"/>
    </location>
</feature>